<evidence type="ECO:0000313" key="4">
    <source>
        <dbReference type="Proteomes" id="UP001595533"/>
    </source>
</evidence>
<keyword evidence="2" id="KW-0472">Membrane</keyword>
<evidence type="ECO:0000313" key="3">
    <source>
        <dbReference type="EMBL" id="MFC3194975.1"/>
    </source>
</evidence>
<evidence type="ECO:0000256" key="2">
    <source>
        <dbReference type="SAM" id="Phobius"/>
    </source>
</evidence>
<organism evidence="3 4">
    <name type="scientific">Marinicella sediminis</name>
    <dbReference type="NCBI Taxonomy" id="1792834"/>
    <lineage>
        <taxon>Bacteria</taxon>
        <taxon>Pseudomonadati</taxon>
        <taxon>Pseudomonadota</taxon>
        <taxon>Gammaproteobacteria</taxon>
        <taxon>Lysobacterales</taxon>
        <taxon>Marinicellaceae</taxon>
        <taxon>Marinicella</taxon>
    </lineage>
</organism>
<dbReference type="RefSeq" id="WP_077411933.1">
    <property type="nucleotide sequence ID" value="NZ_JBHRTS010000006.1"/>
</dbReference>
<feature type="transmembrane region" description="Helical" evidence="2">
    <location>
        <begin position="12"/>
        <end position="29"/>
    </location>
</feature>
<dbReference type="EMBL" id="JBHRTS010000006">
    <property type="protein sequence ID" value="MFC3194975.1"/>
    <property type="molecule type" value="Genomic_DNA"/>
</dbReference>
<proteinExistence type="predicted"/>
<evidence type="ECO:0000256" key="1">
    <source>
        <dbReference type="SAM" id="MobiDB-lite"/>
    </source>
</evidence>
<dbReference type="Proteomes" id="UP001595533">
    <property type="component" value="Unassembled WGS sequence"/>
</dbReference>
<accession>A0ABV7JA30</accession>
<keyword evidence="2" id="KW-0812">Transmembrane</keyword>
<keyword evidence="2" id="KW-1133">Transmembrane helix</keyword>
<feature type="transmembrane region" description="Helical" evidence="2">
    <location>
        <begin position="35"/>
        <end position="53"/>
    </location>
</feature>
<reference evidence="4" key="1">
    <citation type="journal article" date="2019" name="Int. J. Syst. Evol. Microbiol.">
        <title>The Global Catalogue of Microorganisms (GCM) 10K type strain sequencing project: providing services to taxonomists for standard genome sequencing and annotation.</title>
        <authorList>
            <consortium name="The Broad Institute Genomics Platform"/>
            <consortium name="The Broad Institute Genome Sequencing Center for Infectious Disease"/>
            <person name="Wu L."/>
            <person name="Ma J."/>
        </authorList>
    </citation>
    <scope>NUCLEOTIDE SEQUENCE [LARGE SCALE GENOMIC DNA]</scope>
    <source>
        <strain evidence="4">KCTC 42953</strain>
    </source>
</reference>
<feature type="compositionally biased region" description="Basic and acidic residues" evidence="1">
    <location>
        <begin position="73"/>
        <end position="87"/>
    </location>
</feature>
<keyword evidence="4" id="KW-1185">Reference proteome</keyword>
<feature type="region of interest" description="Disordered" evidence="1">
    <location>
        <begin position="73"/>
        <end position="93"/>
    </location>
</feature>
<sequence length="93" mass="10862">MISKAYQWLFFLFRRCQALIILVVFLLPYDVVQSWPLQIILLLVFISLGYDFFQLLTDPDYNKKAAAKDWQETRRLMGQDGKPRQSDEAGSGD</sequence>
<name>A0ABV7JA30_9GAMM</name>
<protein>
    <submittedName>
        <fullName evidence="3">Uncharacterized protein</fullName>
    </submittedName>
</protein>
<gene>
    <name evidence="3" type="ORF">ACFODZ_12055</name>
</gene>
<comment type="caution">
    <text evidence="3">The sequence shown here is derived from an EMBL/GenBank/DDBJ whole genome shotgun (WGS) entry which is preliminary data.</text>
</comment>